<proteinExistence type="predicted"/>
<evidence type="ECO:0008006" key="3">
    <source>
        <dbReference type="Google" id="ProtNLM"/>
    </source>
</evidence>
<sequence>MIISICLLIATSGIEFHTDPVVYRTTLEIEDTISHTIETGEIFYAEFNCEIPYNELDYESAEDIIFANVIIPFKIRDLTRPDSLIDTLYRQFTLPSFSYAAKQRVSFIVQFGTYLTEGRFNYSIEILSGDKRGISEAVLEITDEDYGMSDILLSSEITIDTAGTYLKKGNLRVIPRPSHSFDERFENLCFYYELYDVVPTYDTVTATYLILSREGKIVRKISRPIDKVFPSQAANCGFNVLGLEPGEYDLLISIEDDESNVIVQKETRFNISRAQRKEVSYEGMPYYDEIEYLVGPHAYDEFKHLPEEGKKRFLDKFWQKYDYYEIAERFEYADEHYRYGGKPGSKTDRGRIYIKRGDPDEIDRPQPLQLQESRPYEHWQYLNGDDYIFVDIAGTNNYVLVWTNDLDEQSQPTLYKYLPPEKLDIVH</sequence>
<dbReference type="AlphaFoldDB" id="A0A0S8FUK5"/>
<protein>
    <recommendedName>
        <fullName evidence="3">GWxTD domain-containing protein</fullName>
    </recommendedName>
</protein>
<dbReference type="STRING" id="1703779.AMJ83_02880"/>
<accession>A0A0S8FUK5</accession>
<evidence type="ECO:0000313" key="2">
    <source>
        <dbReference type="Proteomes" id="UP000051373"/>
    </source>
</evidence>
<organism evidence="1 2">
    <name type="scientific">candidate division WOR_3 bacterium SM23_42</name>
    <dbReference type="NCBI Taxonomy" id="1703779"/>
    <lineage>
        <taxon>Bacteria</taxon>
        <taxon>Bacteria division WOR-3</taxon>
    </lineage>
</organism>
<dbReference type="EMBL" id="LJUJ01000003">
    <property type="protein sequence ID" value="KPK64376.1"/>
    <property type="molecule type" value="Genomic_DNA"/>
</dbReference>
<reference evidence="1 2" key="1">
    <citation type="journal article" date="2015" name="Microbiome">
        <title>Genomic resolution of linkages in carbon, nitrogen, and sulfur cycling among widespread estuary sediment bacteria.</title>
        <authorList>
            <person name="Baker B.J."/>
            <person name="Lazar C.S."/>
            <person name="Teske A.P."/>
            <person name="Dick G.J."/>
        </authorList>
    </citation>
    <scope>NUCLEOTIDE SEQUENCE [LARGE SCALE GENOMIC DNA]</scope>
    <source>
        <strain evidence="1">SM23_42</strain>
    </source>
</reference>
<dbReference type="Proteomes" id="UP000051373">
    <property type="component" value="Unassembled WGS sequence"/>
</dbReference>
<dbReference type="InterPro" id="IPR030959">
    <property type="entry name" value="GWxTD_dom"/>
</dbReference>
<gene>
    <name evidence="1" type="ORF">AMJ83_02880</name>
</gene>
<name>A0A0S8FUK5_UNCW3</name>
<dbReference type="NCBIfam" id="TIGR04514">
    <property type="entry name" value="GWxTD_dom"/>
    <property type="match status" value="1"/>
</dbReference>
<comment type="caution">
    <text evidence="1">The sequence shown here is derived from an EMBL/GenBank/DDBJ whole genome shotgun (WGS) entry which is preliminary data.</text>
</comment>
<evidence type="ECO:0000313" key="1">
    <source>
        <dbReference type="EMBL" id="KPK64376.1"/>
    </source>
</evidence>